<evidence type="ECO:0000256" key="2">
    <source>
        <dbReference type="ARBA" id="ARBA00023015"/>
    </source>
</evidence>
<dbReference type="Pfam" id="PF00172">
    <property type="entry name" value="Zn_clus"/>
    <property type="match status" value="1"/>
</dbReference>
<keyword evidence="9" id="KW-1185">Reference proteome</keyword>
<feature type="region of interest" description="Disordered" evidence="6">
    <location>
        <begin position="1"/>
        <end position="21"/>
    </location>
</feature>
<sequence>MDNSDAGRHESSRMTASVPRIITSERWPSKLRETCHACALSKVRCSKEKPSCTRCSKRGVTCEYIVTKRPGRKRDATKSTFVRGTRRQGFDAVAGLNGTDASCMWFEDMLPAASGRNGNANGNGDGNGRGGTSDKHLDSTQAEAHSPMLWPLTAGDAAELAVDVSDFLIPLITPLSSTFTVETPDFLGAADYVSAPNTPQNGQPMQDGSSVAQLLIPDGARQVHGAARGTLSLDLLSNSSPRSLYSVPASSPASRIVDDSDLSPTSCCCLVRALEIMARLSSSDTADPVVSATSRQNAIQDEALLGHAHAIPFLDTTFRANKQTIEALGTMLHGSCQEDVYLLTCMSMIVFKVLRRYEAAAGQSMSTDAHEAGHCYEMATLHVSRLEARQRHGAQDGDSLRRGAAQLVLGELHLVQQLVNRLSLRLRNSMDRTPDDGVDAEVGDGMLHGRATSFDDKADTSFFSAATLNRMEHDLRKALAMLSSNIINMLRRI</sequence>
<gene>
    <name evidence="8" type="ORF">E4U42_003884</name>
</gene>
<feature type="region of interest" description="Disordered" evidence="6">
    <location>
        <begin position="116"/>
        <end position="144"/>
    </location>
</feature>
<dbReference type="GO" id="GO:0000981">
    <property type="term" value="F:DNA-binding transcription factor activity, RNA polymerase II-specific"/>
    <property type="evidence" value="ECO:0007669"/>
    <property type="project" value="InterPro"/>
</dbReference>
<dbReference type="CDD" id="cd00067">
    <property type="entry name" value="GAL4"/>
    <property type="match status" value="1"/>
</dbReference>
<dbReference type="PANTHER" id="PTHR31069:SF31">
    <property type="entry name" value="MONODICTYPHENONE CLUSTER TRANSCRIPTION FACTOR-RELATED"/>
    <property type="match status" value="1"/>
</dbReference>
<organism evidence="8 9">
    <name type="scientific">Claviceps africana</name>
    <dbReference type="NCBI Taxonomy" id="83212"/>
    <lineage>
        <taxon>Eukaryota</taxon>
        <taxon>Fungi</taxon>
        <taxon>Dikarya</taxon>
        <taxon>Ascomycota</taxon>
        <taxon>Pezizomycotina</taxon>
        <taxon>Sordariomycetes</taxon>
        <taxon>Hypocreomycetidae</taxon>
        <taxon>Hypocreales</taxon>
        <taxon>Clavicipitaceae</taxon>
        <taxon>Claviceps</taxon>
    </lineage>
</organism>
<dbReference type="Gene3D" id="4.10.240.10">
    <property type="entry name" value="Zn(2)-C6 fungal-type DNA-binding domain"/>
    <property type="match status" value="1"/>
</dbReference>
<protein>
    <recommendedName>
        <fullName evidence="7">Zn(2)-C6 fungal-type domain-containing protein</fullName>
    </recommendedName>
</protein>
<dbReference type="InterPro" id="IPR001138">
    <property type="entry name" value="Zn2Cys6_DnaBD"/>
</dbReference>
<dbReference type="OrthoDB" id="2943660at2759"/>
<keyword evidence="5" id="KW-0539">Nucleus</keyword>
<comment type="caution">
    <text evidence="8">The sequence shown here is derived from an EMBL/GenBank/DDBJ whole genome shotgun (WGS) entry which is preliminary data.</text>
</comment>
<keyword evidence="4" id="KW-0804">Transcription</keyword>
<dbReference type="AlphaFoldDB" id="A0A8K0NHF1"/>
<dbReference type="GO" id="GO:0005634">
    <property type="term" value="C:nucleus"/>
    <property type="evidence" value="ECO:0007669"/>
    <property type="project" value="InterPro"/>
</dbReference>
<dbReference type="InterPro" id="IPR013700">
    <property type="entry name" value="AflR"/>
</dbReference>
<dbReference type="Proteomes" id="UP000811619">
    <property type="component" value="Unassembled WGS sequence"/>
</dbReference>
<dbReference type="GO" id="GO:0045122">
    <property type="term" value="P:aflatoxin biosynthetic process"/>
    <property type="evidence" value="ECO:0007669"/>
    <property type="project" value="InterPro"/>
</dbReference>
<evidence type="ECO:0000256" key="1">
    <source>
        <dbReference type="ARBA" id="ARBA00022723"/>
    </source>
</evidence>
<reference evidence="8" key="1">
    <citation type="journal article" date="2020" name="bioRxiv">
        <title>Whole genome comparisons of ergot fungi reveals the divergence and evolution of species within the genus Claviceps are the result of varying mechanisms driving genome evolution and host range expansion.</title>
        <authorList>
            <person name="Wyka S.A."/>
            <person name="Mondo S.J."/>
            <person name="Liu M."/>
            <person name="Dettman J."/>
            <person name="Nalam V."/>
            <person name="Broders K.D."/>
        </authorList>
    </citation>
    <scope>NUCLEOTIDE SEQUENCE</scope>
    <source>
        <strain evidence="8">CCC 489</strain>
    </source>
</reference>
<dbReference type="SMART" id="SM00066">
    <property type="entry name" value="GAL4"/>
    <property type="match status" value="1"/>
</dbReference>
<dbReference type="GO" id="GO:0008270">
    <property type="term" value="F:zinc ion binding"/>
    <property type="evidence" value="ECO:0007669"/>
    <property type="project" value="InterPro"/>
</dbReference>
<evidence type="ECO:0000313" key="9">
    <source>
        <dbReference type="Proteomes" id="UP000811619"/>
    </source>
</evidence>
<dbReference type="PANTHER" id="PTHR31069">
    <property type="entry name" value="OLEATE-ACTIVATED TRANSCRIPTION FACTOR 1-RELATED"/>
    <property type="match status" value="1"/>
</dbReference>
<accession>A0A8K0NHF1</accession>
<name>A0A8K0NHF1_9HYPO</name>
<keyword evidence="2" id="KW-0805">Transcription regulation</keyword>
<evidence type="ECO:0000313" key="8">
    <source>
        <dbReference type="EMBL" id="KAG5925846.1"/>
    </source>
</evidence>
<dbReference type="SUPFAM" id="SSF57701">
    <property type="entry name" value="Zn2/Cys6 DNA-binding domain"/>
    <property type="match status" value="1"/>
</dbReference>
<dbReference type="PRINTS" id="PR00755">
    <property type="entry name" value="AFLATOXINBRP"/>
</dbReference>
<dbReference type="Pfam" id="PF08493">
    <property type="entry name" value="AflR"/>
    <property type="match status" value="1"/>
</dbReference>
<feature type="compositionally biased region" description="Basic and acidic residues" evidence="6">
    <location>
        <begin position="1"/>
        <end position="12"/>
    </location>
</feature>
<keyword evidence="3" id="KW-0238">DNA-binding</keyword>
<dbReference type="InterPro" id="IPR036864">
    <property type="entry name" value="Zn2-C6_fun-type_DNA-bd_sf"/>
</dbReference>
<keyword evidence="1" id="KW-0479">Metal-binding</keyword>
<dbReference type="InterPro" id="IPR050675">
    <property type="entry name" value="OAF3"/>
</dbReference>
<dbReference type="EMBL" id="SRPY01000331">
    <property type="protein sequence ID" value="KAG5925846.1"/>
    <property type="molecule type" value="Genomic_DNA"/>
</dbReference>
<evidence type="ECO:0000256" key="6">
    <source>
        <dbReference type="SAM" id="MobiDB-lite"/>
    </source>
</evidence>
<evidence type="ECO:0000256" key="3">
    <source>
        <dbReference type="ARBA" id="ARBA00023125"/>
    </source>
</evidence>
<evidence type="ECO:0000259" key="7">
    <source>
        <dbReference type="PROSITE" id="PS50048"/>
    </source>
</evidence>
<dbReference type="PROSITE" id="PS00463">
    <property type="entry name" value="ZN2_CY6_FUNGAL_1"/>
    <property type="match status" value="1"/>
</dbReference>
<feature type="compositionally biased region" description="Gly residues" evidence="6">
    <location>
        <begin position="121"/>
        <end position="131"/>
    </location>
</feature>
<dbReference type="GO" id="GO:0003677">
    <property type="term" value="F:DNA binding"/>
    <property type="evidence" value="ECO:0007669"/>
    <property type="project" value="UniProtKB-KW"/>
</dbReference>
<feature type="domain" description="Zn(2)-C6 fungal-type" evidence="7">
    <location>
        <begin position="34"/>
        <end position="64"/>
    </location>
</feature>
<proteinExistence type="predicted"/>
<evidence type="ECO:0000256" key="4">
    <source>
        <dbReference type="ARBA" id="ARBA00023163"/>
    </source>
</evidence>
<dbReference type="PROSITE" id="PS50048">
    <property type="entry name" value="ZN2_CY6_FUNGAL_2"/>
    <property type="match status" value="1"/>
</dbReference>
<evidence type="ECO:0000256" key="5">
    <source>
        <dbReference type="ARBA" id="ARBA00023242"/>
    </source>
</evidence>